<evidence type="ECO:0000256" key="1">
    <source>
        <dbReference type="SAM" id="Phobius"/>
    </source>
</evidence>
<keyword evidence="1" id="KW-1133">Transmembrane helix</keyword>
<dbReference type="Proteomes" id="UP001183643">
    <property type="component" value="Unassembled WGS sequence"/>
</dbReference>
<reference evidence="2" key="1">
    <citation type="submission" date="2023-07" db="EMBL/GenBank/DDBJ databases">
        <title>Sequencing the genomes of 1000 actinobacteria strains.</title>
        <authorList>
            <person name="Klenk H.-P."/>
        </authorList>
    </citation>
    <scope>NUCLEOTIDE SEQUENCE</scope>
    <source>
        <strain evidence="2">DSM 44707</strain>
    </source>
</reference>
<keyword evidence="1" id="KW-0472">Membrane</keyword>
<comment type="caution">
    <text evidence="2">The sequence shown here is derived from an EMBL/GenBank/DDBJ whole genome shotgun (WGS) entry which is preliminary data.</text>
</comment>
<proteinExistence type="predicted"/>
<organism evidence="2 3">
    <name type="scientific">Catenuloplanes atrovinosus</name>
    <dbReference type="NCBI Taxonomy" id="137266"/>
    <lineage>
        <taxon>Bacteria</taxon>
        <taxon>Bacillati</taxon>
        <taxon>Actinomycetota</taxon>
        <taxon>Actinomycetes</taxon>
        <taxon>Micromonosporales</taxon>
        <taxon>Micromonosporaceae</taxon>
        <taxon>Catenuloplanes</taxon>
    </lineage>
</organism>
<evidence type="ECO:0000313" key="2">
    <source>
        <dbReference type="EMBL" id="MDR7273887.1"/>
    </source>
</evidence>
<dbReference type="EMBL" id="JAVDYB010000001">
    <property type="protein sequence ID" value="MDR7273887.1"/>
    <property type="molecule type" value="Genomic_DNA"/>
</dbReference>
<feature type="transmembrane region" description="Helical" evidence="1">
    <location>
        <begin position="12"/>
        <end position="32"/>
    </location>
</feature>
<feature type="transmembrane region" description="Helical" evidence="1">
    <location>
        <begin position="211"/>
        <end position="232"/>
    </location>
</feature>
<feature type="transmembrane region" description="Helical" evidence="1">
    <location>
        <begin position="63"/>
        <end position="86"/>
    </location>
</feature>
<sequence>MTTPTLGGILRRGALAGVAAGVVASVVAFAVVEPVIARALAVEEARSAGTPAEEPLVGRAMQVAGGMVAAVAVAVCLALVLAVVFATVRHRLPARTDFGRAVLLAFLGFVSFSLVPALKYPANPPAVGDPDTVGARTAQYLSLIAAGVAIAWLAVLVRQVLVERGWSAPLAVTGGVLAGVAGYLALMLIWPGGTVEIPADVPARLIWDFRVASLAELTAMWATMGAVLGLLLTPRTGGPAARADGSTSATGL</sequence>
<protein>
    <submittedName>
        <fullName evidence="2">Cobalt transporter CbtA</fullName>
    </submittedName>
</protein>
<feature type="transmembrane region" description="Helical" evidence="1">
    <location>
        <begin position="138"/>
        <end position="157"/>
    </location>
</feature>
<gene>
    <name evidence="2" type="ORF">J2S41_000665</name>
</gene>
<evidence type="ECO:0000313" key="3">
    <source>
        <dbReference type="Proteomes" id="UP001183643"/>
    </source>
</evidence>
<keyword evidence="1" id="KW-0812">Transmembrane</keyword>
<dbReference type="PROSITE" id="PS51318">
    <property type="entry name" value="TAT"/>
    <property type="match status" value="1"/>
</dbReference>
<dbReference type="InterPro" id="IPR006311">
    <property type="entry name" value="TAT_signal"/>
</dbReference>
<keyword evidence="3" id="KW-1185">Reference proteome</keyword>
<feature type="transmembrane region" description="Helical" evidence="1">
    <location>
        <begin position="98"/>
        <end position="118"/>
    </location>
</feature>
<accession>A0AAE3YJY1</accession>
<dbReference type="RefSeq" id="WP_310362891.1">
    <property type="nucleotide sequence ID" value="NZ_JAVDYB010000001.1"/>
</dbReference>
<dbReference type="Pfam" id="PF09490">
    <property type="entry name" value="CbtA"/>
    <property type="match status" value="1"/>
</dbReference>
<name>A0AAE3YJY1_9ACTN</name>
<dbReference type="AlphaFoldDB" id="A0AAE3YJY1"/>
<feature type="transmembrane region" description="Helical" evidence="1">
    <location>
        <begin position="169"/>
        <end position="191"/>
    </location>
</feature>
<dbReference type="InterPro" id="IPR012666">
    <property type="entry name" value="CbtA_put"/>
</dbReference>